<dbReference type="SUPFAM" id="SSF75005">
    <property type="entry name" value="Arabinanase/levansucrase/invertase"/>
    <property type="match status" value="2"/>
</dbReference>
<dbReference type="AlphaFoldDB" id="A0A7V5HY16"/>
<proteinExistence type="predicted"/>
<reference evidence="1" key="1">
    <citation type="journal article" date="2020" name="mSystems">
        <title>Genome- and Community-Level Interaction Insights into Carbon Utilization and Element Cycling Functions of Hydrothermarchaeota in Hydrothermal Sediment.</title>
        <authorList>
            <person name="Zhou Z."/>
            <person name="Liu Y."/>
            <person name="Xu W."/>
            <person name="Pan J."/>
            <person name="Luo Z.H."/>
            <person name="Li M."/>
        </authorList>
    </citation>
    <scope>NUCLEOTIDE SEQUENCE [LARGE SCALE GENOMIC DNA]</scope>
    <source>
        <strain evidence="1">HyVt-92</strain>
    </source>
</reference>
<accession>A0A7V5HY16</accession>
<sequence length="329" mass="37603">MEIALQGQEKRWLGVIPLFNPQEGVTVLNPPEAGVGYWVGAPSILYDRETSKFYLYYRIRKPRPARGIKCFVAESVDGVKFSPIWEATKEEFHSPSIEKACLVKTRDAKYRLYISYVDPESKQWRIDMMEASSPDKFKVSERKQILTASSIKCEGVKDPYVLIVGGQYYMIVSYAPTPMKIDEDLKEKMHMTGDVYNTGITKSHTGLALSCDGVNFKWWGDILSPGESWDAYASRISCVVYLPPIFTAFYDGSASVKENYEEKTGIAISFDLLHYKKLSLDKPELVSPHASGCLRYMDSIIVEDEIYYYYEYARPDGSHEIRMNKVKIK</sequence>
<gene>
    <name evidence="1" type="ORF">ENL39_00820</name>
</gene>
<dbReference type="Proteomes" id="UP000886070">
    <property type="component" value="Unassembled WGS sequence"/>
</dbReference>
<evidence type="ECO:0000313" key="1">
    <source>
        <dbReference type="EMBL" id="HHF98018.1"/>
    </source>
</evidence>
<name>A0A7V5HY16_UNCAE</name>
<protein>
    <recommendedName>
        <fullName evidence="2">Glycosyl hydrolase family 32 N-terminal domain-containing protein</fullName>
    </recommendedName>
</protein>
<organism evidence="1">
    <name type="scientific">Aerophobetes bacterium</name>
    <dbReference type="NCBI Taxonomy" id="2030807"/>
    <lineage>
        <taxon>Bacteria</taxon>
        <taxon>Candidatus Aerophobota</taxon>
    </lineage>
</organism>
<comment type="caution">
    <text evidence="1">The sequence shown here is derived from an EMBL/GenBank/DDBJ whole genome shotgun (WGS) entry which is preliminary data.</text>
</comment>
<dbReference type="InterPro" id="IPR023296">
    <property type="entry name" value="Glyco_hydro_beta-prop_sf"/>
</dbReference>
<evidence type="ECO:0008006" key="2">
    <source>
        <dbReference type="Google" id="ProtNLM"/>
    </source>
</evidence>
<dbReference type="EMBL" id="DRTT01000023">
    <property type="protein sequence ID" value="HHF98018.1"/>
    <property type="molecule type" value="Genomic_DNA"/>
</dbReference>
<dbReference type="Gene3D" id="2.115.10.20">
    <property type="entry name" value="Glycosyl hydrolase domain, family 43"/>
    <property type="match status" value="2"/>
</dbReference>